<dbReference type="Proteomes" id="UP000762676">
    <property type="component" value="Unassembled WGS sequence"/>
</dbReference>
<feature type="region of interest" description="Disordered" evidence="1">
    <location>
        <begin position="1"/>
        <end position="29"/>
    </location>
</feature>
<reference evidence="2 3" key="1">
    <citation type="journal article" date="2021" name="Elife">
        <title>Chloroplast acquisition without the gene transfer in kleptoplastic sea slugs, Plakobranchus ocellatus.</title>
        <authorList>
            <person name="Maeda T."/>
            <person name="Takahashi S."/>
            <person name="Yoshida T."/>
            <person name="Shimamura S."/>
            <person name="Takaki Y."/>
            <person name="Nagai Y."/>
            <person name="Toyoda A."/>
            <person name="Suzuki Y."/>
            <person name="Arimoto A."/>
            <person name="Ishii H."/>
            <person name="Satoh N."/>
            <person name="Nishiyama T."/>
            <person name="Hasebe M."/>
            <person name="Maruyama T."/>
            <person name="Minagawa J."/>
            <person name="Obokata J."/>
            <person name="Shigenobu S."/>
        </authorList>
    </citation>
    <scope>NUCLEOTIDE SEQUENCE [LARGE SCALE GENOMIC DNA]</scope>
</reference>
<name>A0AAV4ER46_9GAST</name>
<protein>
    <recommendedName>
        <fullName evidence="4">Ig-like domain-containing protein</fullName>
    </recommendedName>
</protein>
<dbReference type="EMBL" id="BMAT01007388">
    <property type="protein sequence ID" value="GFR63189.1"/>
    <property type="molecule type" value="Genomic_DNA"/>
</dbReference>
<organism evidence="2 3">
    <name type="scientific">Elysia marginata</name>
    <dbReference type="NCBI Taxonomy" id="1093978"/>
    <lineage>
        <taxon>Eukaryota</taxon>
        <taxon>Metazoa</taxon>
        <taxon>Spiralia</taxon>
        <taxon>Lophotrochozoa</taxon>
        <taxon>Mollusca</taxon>
        <taxon>Gastropoda</taxon>
        <taxon>Heterobranchia</taxon>
        <taxon>Euthyneura</taxon>
        <taxon>Panpulmonata</taxon>
        <taxon>Sacoglossa</taxon>
        <taxon>Placobranchoidea</taxon>
        <taxon>Plakobranchidae</taxon>
        <taxon>Elysia</taxon>
    </lineage>
</organism>
<gene>
    <name evidence="2" type="ORF">ElyMa_003598600</name>
</gene>
<sequence length="117" mass="13060">MIGANENSGSSDALPEATRRVTGSPETSDFSMRIRNTQYNDTGKYFCIESSREVIVKAVHLVILDPPSQQGPTFDQARDYLTGYWGDTVTLPCTVKHRTGGEVCRIYSQFIYNIGFL</sequence>
<evidence type="ECO:0000313" key="2">
    <source>
        <dbReference type="EMBL" id="GFR63189.1"/>
    </source>
</evidence>
<dbReference type="AlphaFoldDB" id="A0AAV4ER46"/>
<proteinExistence type="predicted"/>
<dbReference type="InterPro" id="IPR013783">
    <property type="entry name" value="Ig-like_fold"/>
</dbReference>
<evidence type="ECO:0000313" key="3">
    <source>
        <dbReference type="Proteomes" id="UP000762676"/>
    </source>
</evidence>
<evidence type="ECO:0000256" key="1">
    <source>
        <dbReference type="SAM" id="MobiDB-lite"/>
    </source>
</evidence>
<comment type="caution">
    <text evidence="2">The sequence shown here is derived from an EMBL/GenBank/DDBJ whole genome shotgun (WGS) entry which is preliminary data.</text>
</comment>
<dbReference type="SUPFAM" id="SSF48726">
    <property type="entry name" value="Immunoglobulin"/>
    <property type="match status" value="1"/>
</dbReference>
<evidence type="ECO:0008006" key="4">
    <source>
        <dbReference type="Google" id="ProtNLM"/>
    </source>
</evidence>
<feature type="compositionally biased region" description="Polar residues" evidence="1">
    <location>
        <begin position="1"/>
        <end position="11"/>
    </location>
</feature>
<accession>A0AAV4ER46</accession>
<dbReference type="Gene3D" id="2.60.40.10">
    <property type="entry name" value="Immunoglobulins"/>
    <property type="match status" value="1"/>
</dbReference>
<keyword evidence="3" id="KW-1185">Reference proteome</keyword>
<dbReference type="InterPro" id="IPR036179">
    <property type="entry name" value="Ig-like_dom_sf"/>
</dbReference>